<feature type="region of interest" description="Disordered" evidence="1">
    <location>
        <begin position="33"/>
        <end position="66"/>
    </location>
</feature>
<feature type="compositionally biased region" description="Low complexity" evidence="1">
    <location>
        <begin position="1"/>
        <end position="10"/>
    </location>
</feature>
<dbReference type="STRING" id="1447875.A0A2B7W9A5"/>
<dbReference type="EMBL" id="PDNB01000294">
    <property type="protein sequence ID" value="PGG96123.1"/>
    <property type="molecule type" value="Genomic_DNA"/>
</dbReference>
<feature type="region of interest" description="Disordered" evidence="1">
    <location>
        <begin position="1"/>
        <end position="20"/>
    </location>
</feature>
<protein>
    <submittedName>
        <fullName evidence="2">Uncharacterized protein</fullName>
    </submittedName>
</protein>
<keyword evidence="3" id="KW-1185">Reference proteome</keyword>
<accession>A0A2B7W9A5</accession>
<dbReference type="GO" id="GO:0070096">
    <property type="term" value="P:mitochondrial outer membrane translocase complex assembly"/>
    <property type="evidence" value="ECO:0007669"/>
    <property type="project" value="InterPro"/>
</dbReference>
<proteinExistence type="predicted"/>
<feature type="compositionally biased region" description="Low complexity" evidence="1">
    <location>
        <begin position="38"/>
        <end position="52"/>
    </location>
</feature>
<dbReference type="AlphaFoldDB" id="A0A2B7W9A5"/>
<dbReference type="PANTHER" id="PTHR28230">
    <property type="entry name" value="CHROMOSOME 1, WHOLE GENOME SHOTGUN SEQUENCE"/>
    <property type="match status" value="1"/>
</dbReference>
<reference evidence="2 3" key="1">
    <citation type="submission" date="2017-10" db="EMBL/GenBank/DDBJ databases">
        <title>Comparative genomics in systemic dimorphic fungi from Ajellomycetaceae.</title>
        <authorList>
            <person name="Munoz J.F."/>
            <person name="Mcewen J.G."/>
            <person name="Clay O.K."/>
            <person name="Cuomo C.A."/>
        </authorList>
    </citation>
    <scope>NUCLEOTIDE SEQUENCE [LARGE SCALE GENOMIC DNA]</scope>
    <source>
        <strain evidence="2 3">UAMH5409</strain>
    </source>
</reference>
<comment type="caution">
    <text evidence="2">The sequence shown here is derived from an EMBL/GenBank/DDBJ whole genome shotgun (WGS) entry which is preliminary data.</text>
</comment>
<evidence type="ECO:0000313" key="3">
    <source>
        <dbReference type="Proteomes" id="UP000223968"/>
    </source>
</evidence>
<evidence type="ECO:0000256" key="1">
    <source>
        <dbReference type="SAM" id="MobiDB-lite"/>
    </source>
</evidence>
<dbReference type="PANTHER" id="PTHR28230:SF1">
    <property type="entry name" value="MITOCHONDRIAL IMPORT PROTEIN 2"/>
    <property type="match status" value="1"/>
</dbReference>
<gene>
    <name evidence="2" type="ORF">AJ79_09720</name>
</gene>
<dbReference type="Proteomes" id="UP000223968">
    <property type="component" value="Unassembled WGS sequence"/>
</dbReference>
<dbReference type="OrthoDB" id="5555533at2759"/>
<name>A0A2B7W9A5_9EURO</name>
<dbReference type="InterPro" id="IPR037652">
    <property type="entry name" value="Mim2"/>
</dbReference>
<sequence>MSSSSSSDIPSSPPSQSPSASYMLASRLNSYSDEDEVASLPSVSASDSSLEGDFSDGDDESDAEREWRESIQQLELLLTMVIIPFVGKFLGRKSAYWGWGKMMEWKYPVEVVVKNKAAARGAGVVEAAASL</sequence>
<dbReference type="GO" id="GO:0005741">
    <property type="term" value="C:mitochondrial outer membrane"/>
    <property type="evidence" value="ECO:0007669"/>
    <property type="project" value="TreeGrafter"/>
</dbReference>
<evidence type="ECO:0000313" key="2">
    <source>
        <dbReference type="EMBL" id="PGG96123.1"/>
    </source>
</evidence>
<organism evidence="2 3">
    <name type="scientific">Helicocarpus griseus UAMH5409</name>
    <dbReference type="NCBI Taxonomy" id="1447875"/>
    <lineage>
        <taxon>Eukaryota</taxon>
        <taxon>Fungi</taxon>
        <taxon>Dikarya</taxon>
        <taxon>Ascomycota</taxon>
        <taxon>Pezizomycotina</taxon>
        <taxon>Eurotiomycetes</taxon>
        <taxon>Eurotiomycetidae</taxon>
        <taxon>Onygenales</taxon>
        <taxon>Ajellomycetaceae</taxon>
        <taxon>Helicocarpus</taxon>
    </lineage>
</organism>
<feature type="compositionally biased region" description="Acidic residues" evidence="1">
    <location>
        <begin position="53"/>
        <end position="63"/>
    </location>
</feature>
<dbReference type="GO" id="GO:0045040">
    <property type="term" value="P:protein insertion into mitochondrial outer membrane"/>
    <property type="evidence" value="ECO:0007669"/>
    <property type="project" value="InterPro"/>
</dbReference>
<dbReference type="Pfam" id="PF19117">
    <property type="entry name" value="Mim2"/>
    <property type="match status" value="1"/>
</dbReference>